<gene>
    <name evidence="3" type="ORF">RF11_00210</name>
</gene>
<comment type="caution">
    <text evidence="3">The sequence shown here is derived from an EMBL/GenBank/DDBJ whole genome shotgun (WGS) entry which is preliminary data.</text>
</comment>
<reference evidence="3 4" key="1">
    <citation type="journal article" date="2014" name="Genome Biol. Evol.">
        <title>The genome of the myxosporean Thelohanellus kitauei shows adaptations to nutrient acquisition within its fish host.</title>
        <authorList>
            <person name="Yang Y."/>
            <person name="Xiong J."/>
            <person name="Zhou Z."/>
            <person name="Huo F."/>
            <person name="Miao W."/>
            <person name="Ran C."/>
            <person name="Liu Y."/>
            <person name="Zhang J."/>
            <person name="Feng J."/>
            <person name="Wang M."/>
            <person name="Wang M."/>
            <person name="Wang L."/>
            <person name="Yao B."/>
        </authorList>
    </citation>
    <scope>NUCLEOTIDE SEQUENCE [LARGE SCALE GENOMIC DNA]</scope>
    <source>
        <strain evidence="3">Wuqing</strain>
    </source>
</reference>
<name>A0A0C2MZ13_THEKT</name>
<dbReference type="AlphaFoldDB" id="A0A0C2MZ13"/>
<evidence type="ECO:0000256" key="2">
    <source>
        <dbReference type="ARBA" id="ARBA00022737"/>
    </source>
</evidence>
<dbReference type="InterPro" id="IPR015915">
    <property type="entry name" value="Kelch-typ_b-propeller"/>
</dbReference>
<dbReference type="InterPro" id="IPR052125">
    <property type="entry name" value="KLHDC10"/>
</dbReference>
<dbReference type="SUPFAM" id="SSF117281">
    <property type="entry name" value="Kelch motif"/>
    <property type="match status" value="1"/>
</dbReference>
<evidence type="ECO:0000256" key="1">
    <source>
        <dbReference type="ARBA" id="ARBA00022441"/>
    </source>
</evidence>
<organism evidence="3 4">
    <name type="scientific">Thelohanellus kitauei</name>
    <name type="common">Myxosporean</name>
    <dbReference type="NCBI Taxonomy" id="669202"/>
    <lineage>
        <taxon>Eukaryota</taxon>
        <taxon>Metazoa</taxon>
        <taxon>Cnidaria</taxon>
        <taxon>Myxozoa</taxon>
        <taxon>Myxosporea</taxon>
        <taxon>Bivalvulida</taxon>
        <taxon>Platysporina</taxon>
        <taxon>Myxobolidae</taxon>
        <taxon>Thelohanellus</taxon>
    </lineage>
</organism>
<accession>A0A0C2MZ13</accession>
<keyword evidence="4" id="KW-1185">Reference proteome</keyword>
<dbReference type="EMBL" id="JWZT01002429">
    <property type="protein sequence ID" value="KII69390.1"/>
    <property type="molecule type" value="Genomic_DNA"/>
</dbReference>
<dbReference type="PANTHER" id="PTHR46428:SF1">
    <property type="entry name" value="KELCH DOMAIN-CONTAINING PROTEIN 10"/>
    <property type="match status" value="1"/>
</dbReference>
<protein>
    <submittedName>
        <fullName evidence="3">Kelch domain-containing protein 10</fullName>
    </submittedName>
</protein>
<sequence length="201" mass="23443">MYKFCLKTSTWSWVKQNGVKLSKRLIGGTIYKNQIYMFECVEPRTKRFRKILIFDFSTNTWTKRGIISKNHQYPTSELCGSCAFSKNIGYMSGGKHLGSSSYLSDIFKIDLDILLWFRVDYTLEVGIYDHCTSIVDDCYLFSFGGRRFDIDEDTTFQKIMIRPPTLYRLCLESVHRSQKEESLSQELPISILDDLNLNSNK</sequence>
<dbReference type="Gene3D" id="2.120.10.80">
    <property type="entry name" value="Kelch-type beta propeller"/>
    <property type="match status" value="1"/>
</dbReference>
<keyword evidence="2" id="KW-0677">Repeat</keyword>
<dbReference type="Proteomes" id="UP000031668">
    <property type="component" value="Unassembled WGS sequence"/>
</dbReference>
<dbReference type="PANTHER" id="PTHR46428">
    <property type="entry name" value="KELCH DOMAIN-CONTAINING PROTEIN 10"/>
    <property type="match status" value="1"/>
</dbReference>
<proteinExistence type="predicted"/>
<keyword evidence="1" id="KW-0880">Kelch repeat</keyword>
<evidence type="ECO:0000313" key="3">
    <source>
        <dbReference type="EMBL" id="KII69390.1"/>
    </source>
</evidence>
<dbReference type="OrthoDB" id="2419613at2759"/>
<evidence type="ECO:0000313" key="4">
    <source>
        <dbReference type="Proteomes" id="UP000031668"/>
    </source>
</evidence>
<dbReference type="GO" id="GO:0032874">
    <property type="term" value="P:positive regulation of stress-activated MAPK cascade"/>
    <property type="evidence" value="ECO:0007669"/>
    <property type="project" value="TreeGrafter"/>
</dbReference>